<dbReference type="SMART" id="SM00829">
    <property type="entry name" value="PKS_ER"/>
    <property type="match status" value="1"/>
</dbReference>
<feature type="domain" description="Enoyl reductase (ER)" evidence="3">
    <location>
        <begin position="2"/>
        <end position="277"/>
    </location>
</feature>
<dbReference type="GO" id="GO:0003960">
    <property type="term" value="F:quinone reductase (NADPH) activity"/>
    <property type="evidence" value="ECO:0007669"/>
    <property type="project" value="TreeGrafter"/>
</dbReference>
<organism evidence="4 5">
    <name type="scientific">Actinoplanes siamensis</name>
    <dbReference type="NCBI Taxonomy" id="1223317"/>
    <lineage>
        <taxon>Bacteria</taxon>
        <taxon>Bacillati</taxon>
        <taxon>Actinomycetota</taxon>
        <taxon>Actinomycetes</taxon>
        <taxon>Micromonosporales</taxon>
        <taxon>Micromonosporaceae</taxon>
        <taxon>Actinoplanes</taxon>
    </lineage>
</organism>
<evidence type="ECO:0000313" key="5">
    <source>
        <dbReference type="Proteomes" id="UP000629619"/>
    </source>
</evidence>
<dbReference type="Proteomes" id="UP000629619">
    <property type="component" value="Unassembled WGS sequence"/>
</dbReference>
<accession>A0A919KDH0</accession>
<dbReference type="InterPro" id="IPR036291">
    <property type="entry name" value="NAD(P)-bd_dom_sf"/>
</dbReference>
<dbReference type="InterPro" id="IPR011032">
    <property type="entry name" value="GroES-like_sf"/>
</dbReference>
<dbReference type="PANTHER" id="PTHR48106:SF13">
    <property type="entry name" value="QUINONE OXIDOREDUCTASE-RELATED"/>
    <property type="match status" value="1"/>
</dbReference>
<proteinExistence type="predicted"/>
<dbReference type="RefSeq" id="WP_203675919.1">
    <property type="nucleotide sequence ID" value="NZ_BOMW01000001.1"/>
</dbReference>
<evidence type="ECO:0000313" key="4">
    <source>
        <dbReference type="EMBL" id="GIF02477.1"/>
    </source>
</evidence>
<dbReference type="Gene3D" id="3.90.180.10">
    <property type="entry name" value="Medium-chain alcohol dehydrogenases, catalytic domain"/>
    <property type="match status" value="1"/>
</dbReference>
<dbReference type="GO" id="GO:0070402">
    <property type="term" value="F:NADPH binding"/>
    <property type="evidence" value="ECO:0007669"/>
    <property type="project" value="TreeGrafter"/>
</dbReference>
<evidence type="ECO:0000256" key="2">
    <source>
        <dbReference type="ARBA" id="ARBA00023002"/>
    </source>
</evidence>
<dbReference type="InterPro" id="IPR013154">
    <property type="entry name" value="ADH-like_N"/>
</dbReference>
<keyword evidence="5" id="KW-1185">Reference proteome</keyword>
<name>A0A919KDH0_9ACTN</name>
<dbReference type="Gene3D" id="3.40.50.720">
    <property type="entry name" value="NAD(P)-binding Rossmann-like Domain"/>
    <property type="match status" value="1"/>
</dbReference>
<dbReference type="Pfam" id="PF08240">
    <property type="entry name" value="ADH_N"/>
    <property type="match status" value="1"/>
</dbReference>
<dbReference type="InterPro" id="IPR013149">
    <property type="entry name" value="ADH-like_C"/>
</dbReference>
<dbReference type="GO" id="GO:0005829">
    <property type="term" value="C:cytosol"/>
    <property type="evidence" value="ECO:0007669"/>
    <property type="project" value="TreeGrafter"/>
</dbReference>
<keyword evidence="2" id="KW-0560">Oxidoreductase</keyword>
<dbReference type="EMBL" id="BOMW01000001">
    <property type="protein sequence ID" value="GIF02477.1"/>
    <property type="molecule type" value="Genomic_DNA"/>
</dbReference>
<dbReference type="PANTHER" id="PTHR48106">
    <property type="entry name" value="QUINONE OXIDOREDUCTASE PIG3-RELATED"/>
    <property type="match status" value="1"/>
</dbReference>
<dbReference type="GO" id="GO:0035925">
    <property type="term" value="F:mRNA 3'-UTR AU-rich region binding"/>
    <property type="evidence" value="ECO:0007669"/>
    <property type="project" value="TreeGrafter"/>
</dbReference>
<keyword evidence="1" id="KW-0521">NADP</keyword>
<evidence type="ECO:0000256" key="1">
    <source>
        <dbReference type="ARBA" id="ARBA00022857"/>
    </source>
</evidence>
<gene>
    <name evidence="4" type="ORF">Asi03nite_00150</name>
</gene>
<dbReference type="Pfam" id="PF00107">
    <property type="entry name" value="ADH_zinc_N"/>
    <property type="match status" value="1"/>
</dbReference>
<dbReference type="InterPro" id="IPR020843">
    <property type="entry name" value="ER"/>
</dbReference>
<comment type="caution">
    <text evidence="4">The sequence shown here is derived from an EMBL/GenBank/DDBJ whole genome shotgun (WGS) entry which is preliminary data.</text>
</comment>
<reference evidence="4" key="1">
    <citation type="submission" date="2021-01" db="EMBL/GenBank/DDBJ databases">
        <title>Whole genome shotgun sequence of Actinoplanes siamensis NBRC 109076.</title>
        <authorList>
            <person name="Komaki H."/>
            <person name="Tamura T."/>
        </authorList>
    </citation>
    <scope>NUCLEOTIDE SEQUENCE</scope>
    <source>
        <strain evidence="4">NBRC 109076</strain>
    </source>
</reference>
<dbReference type="AlphaFoldDB" id="A0A919KDH0"/>
<dbReference type="SUPFAM" id="SSF51735">
    <property type="entry name" value="NAD(P)-binding Rossmann-fold domains"/>
    <property type="match status" value="1"/>
</dbReference>
<dbReference type="SUPFAM" id="SSF50129">
    <property type="entry name" value="GroES-like"/>
    <property type="match status" value="1"/>
</dbReference>
<evidence type="ECO:0000259" key="3">
    <source>
        <dbReference type="SMART" id="SM00829"/>
    </source>
</evidence>
<protein>
    <submittedName>
        <fullName evidence="4">Oxidoreductase</fullName>
    </submittedName>
</protein>
<sequence length="279" mass="28392">MDRVAGEGELVVRVRAVGVTLPAIRRARNGEAPGGEVAGEVIGIGPGVSGWAVGDRVVALPFGGAYADEVAVPAAFAERIPDDASFVRAVALVRSGHVALGVLAAAALRPGESVLVTAAASGVGHLLVQAARKGGAGRVVAVAGRGKADFLYGLGADEVRTYAGVAAGEPVDVVLDGAGGDVLPAALGAVRPGGRLIYFSSGGGTVAAYDLLAGAKTITGFAMAHFARDHPREYAEHGRRLWTMDLDVRVHARLPLAEADRAHAIVEARENRGKVVLVP</sequence>